<evidence type="ECO:0000313" key="3">
    <source>
        <dbReference type="Proteomes" id="UP000054481"/>
    </source>
</evidence>
<organism evidence="2 3">
    <name type="scientific">Hirsutella minnesotensis 3608</name>
    <dbReference type="NCBI Taxonomy" id="1043627"/>
    <lineage>
        <taxon>Eukaryota</taxon>
        <taxon>Fungi</taxon>
        <taxon>Dikarya</taxon>
        <taxon>Ascomycota</taxon>
        <taxon>Pezizomycotina</taxon>
        <taxon>Sordariomycetes</taxon>
        <taxon>Hypocreomycetidae</taxon>
        <taxon>Hypocreales</taxon>
        <taxon>Ophiocordycipitaceae</taxon>
        <taxon>Hirsutella</taxon>
    </lineage>
</organism>
<keyword evidence="3" id="KW-1185">Reference proteome</keyword>
<evidence type="ECO:0000313" key="2">
    <source>
        <dbReference type="EMBL" id="KJZ68156.1"/>
    </source>
</evidence>
<dbReference type="Gene3D" id="2.170.15.10">
    <property type="entry name" value="Proaerolysin, chain A, domain 3"/>
    <property type="match status" value="1"/>
</dbReference>
<dbReference type="OrthoDB" id="4928074at2759"/>
<reference evidence="2 3" key="1">
    <citation type="journal article" date="2014" name="Genome Biol. Evol.">
        <title>Comparative genomics and transcriptomics analyses reveal divergent lifestyle features of nematode endoparasitic fungus Hirsutella minnesotensis.</title>
        <authorList>
            <person name="Lai Y."/>
            <person name="Liu K."/>
            <person name="Zhang X."/>
            <person name="Zhang X."/>
            <person name="Li K."/>
            <person name="Wang N."/>
            <person name="Shu C."/>
            <person name="Wu Y."/>
            <person name="Wang C."/>
            <person name="Bushley K.E."/>
            <person name="Xiang M."/>
            <person name="Liu X."/>
        </authorList>
    </citation>
    <scope>NUCLEOTIDE SEQUENCE [LARGE SCALE GENOMIC DNA]</scope>
    <source>
        <strain evidence="2 3">3608</strain>
    </source>
</reference>
<name>A0A0F7ZEX6_9HYPO</name>
<accession>A0A0F7ZEX6</accession>
<feature type="signal peptide" evidence="1">
    <location>
        <begin position="1"/>
        <end position="17"/>
    </location>
</feature>
<feature type="chain" id="PRO_5002525668" evidence="1">
    <location>
        <begin position="18"/>
        <end position="309"/>
    </location>
</feature>
<dbReference type="Proteomes" id="UP000054481">
    <property type="component" value="Unassembled WGS sequence"/>
</dbReference>
<proteinExistence type="predicted"/>
<keyword evidence="1" id="KW-0732">Signal</keyword>
<gene>
    <name evidence="2" type="ORF">HIM_12454</name>
</gene>
<evidence type="ECO:0000256" key="1">
    <source>
        <dbReference type="SAM" id="SignalP"/>
    </source>
</evidence>
<dbReference type="AlphaFoldDB" id="A0A0F7ZEX6"/>
<dbReference type="EMBL" id="KQ030998">
    <property type="protein sequence ID" value="KJZ68156.1"/>
    <property type="molecule type" value="Genomic_DNA"/>
</dbReference>
<sequence length="309" mass="34103">MRVNFILSIIVAGGVSGQFTQVIGKSRELLKYTMGTLERFELDGKNPPIRDRVTVDWPASNDRRYFGWLAGTQTCSTLYVTHKDEMKSISKSKAYPERGTVVPQRANTGDKPLGITTKMEKKKFSKTTQGWKVGSELSGTVGKEDVAGLGLKISAEYSTQTESGAEETESVEESYECPVNHVCAIETWTWHVELSGKCGGGENRATIACENTKPLCEGDTMKLLPEEESIKAGACTPCRFCVKEQDCSVRLPVKQGKQFHTTRLMVAADFTKNKKREENGTMAINLEEMPWEDLTVILPKEAPGNGTMG</sequence>
<protein>
    <submittedName>
        <fullName evidence="2">Uncharacterized protein</fullName>
    </submittedName>
</protein>
<dbReference type="SUPFAM" id="SSF56973">
    <property type="entry name" value="Aerolisin/ETX pore-forming domain"/>
    <property type="match status" value="1"/>
</dbReference>